<evidence type="ECO:0000256" key="1">
    <source>
        <dbReference type="SAM" id="MobiDB-lite"/>
    </source>
</evidence>
<dbReference type="Pfam" id="PF01476">
    <property type="entry name" value="LysM"/>
    <property type="match status" value="1"/>
</dbReference>
<sequence>MLGGGAILALAVALTLYLRPLPEGGGGAQDGSGADGQSVTVAAQDGPGTDAGTATMAAVTPGDAPAVAGDEVPPEPATPDTADAQPGLPTDVPAATAPEVRDIAATASETEEAPATAPQTTLPVDEGAEAAPTAPTAAALQADPATASEPVPVASAAPVITDRRIEPDGSFLFSGRATPGRTVAAVVDGEVVERVTAGPDGSYILVGFLGPSDAPRVIEVISDPEGAALAAGRRFVVAPTPAPQEVETVTARVDATPPGEGTAALAETPVIETALQDADEAGASVTGSDTVAPEGEATAATSTSAAAPASDPATAPDARTQVADVDAPDPATLSTPVPDALEPTDTPPAPDAPSPPAVLEITDSGVSVVQPGGPASQAPEVMSVVALDTITYDPEGKVELSGRAVGEGFVRVYVDNAPVSRLPVDTDGTWRGTLPDVDRGVYTLRIDEVDPQGDVVSRIETPFLREDPQEVAAAMADEVADPGFSVATRTVQPGATLWAIAKDRYGAGILYVHVFEANRDRIRDPDLIYPGQVFTLPADVAVDTAQEP</sequence>
<feature type="domain" description="LysM" evidence="2">
    <location>
        <begin position="487"/>
        <end position="536"/>
    </location>
</feature>
<dbReference type="PANTHER" id="PTHR34700">
    <property type="entry name" value="POTASSIUM BINDING PROTEIN KBP"/>
    <property type="match status" value="1"/>
</dbReference>
<protein>
    <recommendedName>
        <fullName evidence="2">LysM domain-containing protein</fullName>
    </recommendedName>
</protein>
<dbReference type="Gene3D" id="3.10.350.10">
    <property type="entry name" value="LysM domain"/>
    <property type="match status" value="1"/>
</dbReference>
<evidence type="ECO:0000313" key="4">
    <source>
        <dbReference type="Proteomes" id="UP000244817"/>
    </source>
</evidence>
<evidence type="ECO:0000313" key="3">
    <source>
        <dbReference type="EMBL" id="PVA08177.1"/>
    </source>
</evidence>
<dbReference type="InterPro" id="IPR036779">
    <property type="entry name" value="LysM_dom_sf"/>
</dbReference>
<dbReference type="InterPro" id="IPR052196">
    <property type="entry name" value="Bact_Kbp"/>
</dbReference>
<proteinExistence type="predicted"/>
<dbReference type="Proteomes" id="UP000244817">
    <property type="component" value="Unassembled WGS sequence"/>
</dbReference>
<reference evidence="3 4" key="1">
    <citation type="submission" date="2018-04" db="EMBL/GenBank/DDBJ databases">
        <title>Pelagivirga bohaiensis gen. nov., sp. nov., a bacterium isolated from the Bohai Sea.</title>
        <authorList>
            <person name="Ji X."/>
        </authorList>
    </citation>
    <scope>NUCLEOTIDE SEQUENCE [LARGE SCALE GENOMIC DNA]</scope>
    <source>
        <strain evidence="3 4">BH-SD16</strain>
    </source>
</reference>
<dbReference type="CDD" id="cd00118">
    <property type="entry name" value="LysM"/>
    <property type="match status" value="1"/>
</dbReference>
<dbReference type="EMBL" id="QCYG01000001">
    <property type="protein sequence ID" value="PVA08177.1"/>
    <property type="molecule type" value="Genomic_DNA"/>
</dbReference>
<name>A0A2T7G195_9RHOB</name>
<comment type="caution">
    <text evidence="3">The sequence shown here is derived from an EMBL/GenBank/DDBJ whole genome shotgun (WGS) entry which is preliminary data.</text>
</comment>
<dbReference type="SMART" id="SM00257">
    <property type="entry name" value="LysM"/>
    <property type="match status" value="1"/>
</dbReference>
<accession>A0A2T7G195</accession>
<dbReference type="InterPro" id="IPR018392">
    <property type="entry name" value="LysM"/>
</dbReference>
<feature type="compositionally biased region" description="Pro residues" evidence="1">
    <location>
        <begin position="345"/>
        <end position="356"/>
    </location>
</feature>
<dbReference type="AlphaFoldDB" id="A0A2T7G195"/>
<feature type="compositionally biased region" description="Low complexity" evidence="1">
    <location>
        <begin position="297"/>
        <end position="318"/>
    </location>
</feature>
<organism evidence="3 4">
    <name type="scientific">Thalassorhabdomicrobium marinisediminis</name>
    <dbReference type="NCBI Taxonomy" id="2170577"/>
    <lineage>
        <taxon>Bacteria</taxon>
        <taxon>Pseudomonadati</taxon>
        <taxon>Pseudomonadota</taxon>
        <taxon>Alphaproteobacteria</taxon>
        <taxon>Rhodobacterales</taxon>
        <taxon>Paracoccaceae</taxon>
        <taxon>Thalassorhabdomicrobium</taxon>
    </lineage>
</organism>
<dbReference type="PROSITE" id="PS51782">
    <property type="entry name" value="LYSM"/>
    <property type="match status" value="1"/>
</dbReference>
<feature type="region of interest" description="Disordered" evidence="1">
    <location>
        <begin position="279"/>
        <end position="357"/>
    </location>
</feature>
<evidence type="ECO:0000259" key="2">
    <source>
        <dbReference type="PROSITE" id="PS51782"/>
    </source>
</evidence>
<dbReference type="PANTHER" id="PTHR34700:SF4">
    <property type="entry name" value="PHAGE-LIKE ELEMENT PBSX PROTEIN XKDP"/>
    <property type="match status" value="1"/>
</dbReference>
<keyword evidence="4" id="KW-1185">Reference proteome</keyword>
<gene>
    <name evidence="3" type="ORF">DC363_01385</name>
</gene>
<feature type="region of interest" description="Disordered" evidence="1">
    <location>
        <begin position="128"/>
        <end position="153"/>
    </location>
</feature>
<feature type="region of interest" description="Disordered" evidence="1">
    <location>
        <begin position="26"/>
        <end position="95"/>
    </location>
</feature>